<proteinExistence type="predicted"/>
<accession>A0A6N2M1Q4</accession>
<keyword evidence="1" id="KW-0732">Signal</keyword>
<name>A0A6N2M1Q4_SALVM</name>
<evidence type="ECO:0000256" key="1">
    <source>
        <dbReference type="SAM" id="SignalP"/>
    </source>
</evidence>
<sequence length="104" mass="12278">MHWSSSLMMSMGVILKATRLLRRWPMLTNGNGSSVCYCVVKQTKRLFLEIEKTGGTMSSYRILLEEWDFIVNCMEKWWLQARFLYLTTGLIWMISGHKGRWLSH</sequence>
<reference evidence="2" key="1">
    <citation type="submission" date="2019-03" db="EMBL/GenBank/DDBJ databases">
        <authorList>
            <person name="Mank J."/>
            <person name="Almeida P."/>
        </authorList>
    </citation>
    <scope>NUCLEOTIDE SEQUENCE</scope>
    <source>
        <strain evidence="2">78183</strain>
    </source>
</reference>
<dbReference type="AlphaFoldDB" id="A0A6N2M1Q4"/>
<feature type="chain" id="PRO_5026843301" evidence="1">
    <location>
        <begin position="18"/>
        <end position="104"/>
    </location>
</feature>
<evidence type="ECO:0000313" key="2">
    <source>
        <dbReference type="EMBL" id="VFU47421.1"/>
    </source>
</evidence>
<gene>
    <name evidence="2" type="ORF">SVIM_LOCUS303975</name>
</gene>
<protein>
    <submittedName>
        <fullName evidence="2">Uncharacterized protein</fullName>
    </submittedName>
</protein>
<organism evidence="2">
    <name type="scientific">Salix viminalis</name>
    <name type="common">Common osier</name>
    <name type="synonym">Basket willow</name>
    <dbReference type="NCBI Taxonomy" id="40686"/>
    <lineage>
        <taxon>Eukaryota</taxon>
        <taxon>Viridiplantae</taxon>
        <taxon>Streptophyta</taxon>
        <taxon>Embryophyta</taxon>
        <taxon>Tracheophyta</taxon>
        <taxon>Spermatophyta</taxon>
        <taxon>Magnoliopsida</taxon>
        <taxon>eudicotyledons</taxon>
        <taxon>Gunneridae</taxon>
        <taxon>Pentapetalae</taxon>
        <taxon>rosids</taxon>
        <taxon>fabids</taxon>
        <taxon>Malpighiales</taxon>
        <taxon>Salicaceae</taxon>
        <taxon>Saliceae</taxon>
        <taxon>Salix</taxon>
    </lineage>
</organism>
<feature type="signal peptide" evidence="1">
    <location>
        <begin position="1"/>
        <end position="17"/>
    </location>
</feature>
<dbReference type="EMBL" id="CAADRP010001663">
    <property type="protein sequence ID" value="VFU47421.1"/>
    <property type="molecule type" value="Genomic_DNA"/>
</dbReference>